<dbReference type="InterPro" id="IPR004107">
    <property type="entry name" value="Integrase_SAM-like_N"/>
</dbReference>
<dbReference type="Pfam" id="PF14659">
    <property type="entry name" value="Phage_int_SAM_3"/>
    <property type="match status" value="1"/>
</dbReference>
<dbReference type="EMBL" id="LT985188">
    <property type="protein sequence ID" value="SPD85998.1"/>
    <property type="molecule type" value="Genomic_DNA"/>
</dbReference>
<reference evidence="4 5" key="1">
    <citation type="submission" date="2018-02" db="EMBL/GenBank/DDBJ databases">
        <authorList>
            <person name="Cohen D.B."/>
            <person name="Kent A.D."/>
        </authorList>
    </citation>
    <scope>NUCLEOTIDE SEQUENCE [LARGE SCALE GENOMIC DNA]</scope>
    <source>
        <strain evidence="4">1</strain>
    </source>
</reference>
<dbReference type="InterPro" id="IPR058717">
    <property type="entry name" value="Phage_L5_Integrase_N"/>
</dbReference>
<dbReference type="KEGG" id="mgg:MPLG2_0962"/>
<evidence type="ECO:0000313" key="4">
    <source>
        <dbReference type="EMBL" id="SPD85998.1"/>
    </source>
</evidence>
<dbReference type="Gene3D" id="1.10.150.130">
    <property type="match status" value="1"/>
</dbReference>
<protein>
    <submittedName>
        <fullName evidence="4">Integrase</fullName>
    </submittedName>
</protein>
<sequence>MSQRRGFGKLRSLPSGRYQASYIGPDLRRHNAPTTFQTKLDSQGWLRDEYRIIERDEWTAPTARSQVKYRPGSTLDDFATGWLETHKRSDGQPLKARTREHYGKLLHGRILPHLGNLPMRSLTEDRLTQWLDRELRNTNGWGKRSNANPMRGRHVTRVWWHTRAR</sequence>
<dbReference type="Proteomes" id="UP000238164">
    <property type="component" value="Chromosome 1"/>
</dbReference>
<feature type="domain" description="Integrase SAM-like N-terminal" evidence="2">
    <location>
        <begin position="74"/>
        <end position="132"/>
    </location>
</feature>
<dbReference type="GO" id="GO:0003677">
    <property type="term" value="F:DNA binding"/>
    <property type="evidence" value="ECO:0007669"/>
    <property type="project" value="UniProtKB-KW"/>
</dbReference>
<dbReference type="AlphaFoldDB" id="A0A2N9JEQ0"/>
<dbReference type="InterPro" id="IPR010998">
    <property type="entry name" value="Integrase_recombinase_N"/>
</dbReference>
<gene>
    <name evidence="4" type="ORF">MPLG2_0962</name>
</gene>
<dbReference type="InterPro" id="IPR011010">
    <property type="entry name" value="DNA_brk_join_enz"/>
</dbReference>
<dbReference type="GO" id="GO:0015074">
    <property type="term" value="P:DNA integration"/>
    <property type="evidence" value="ECO:0007669"/>
    <property type="project" value="InterPro"/>
</dbReference>
<dbReference type="SUPFAM" id="SSF56349">
    <property type="entry name" value="DNA breaking-rejoining enzymes"/>
    <property type="match status" value="1"/>
</dbReference>
<feature type="domain" description="Phage L5-like integrase N-terminal" evidence="3">
    <location>
        <begin position="6"/>
        <end position="55"/>
    </location>
</feature>
<dbReference type="RefSeq" id="WP_105185093.1">
    <property type="nucleotide sequence ID" value="NZ_BAAAGO010000002.1"/>
</dbReference>
<accession>A0A2N9JEQ0</accession>
<evidence type="ECO:0000259" key="3">
    <source>
        <dbReference type="Pfam" id="PF26003"/>
    </source>
</evidence>
<evidence type="ECO:0000259" key="2">
    <source>
        <dbReference type="Pfam" id="PF14659"/>
    </source>
</evidence>
<evidence type="ECO:0000256" key="1">
    <source>
        <dbReference type="ARBA" id="ARBA00023125"/>
    </source>
</evidence>
<name>A0A2N9JEQ0_9ACTN</name>
<dbReference type="Pfam" id="PF26003">
    <property type="entry name" value="Integrase_N_phage"/>
    <property type="match status" value="1"/>
</dbReference>
<evidence type="ECO:0000313" key="5">
    <source>
        <dbReference type="Proteomes" id="UP000238164"/>
    </source>
</evidence>
<dbReference type="OrthoDB" id="1822491at2"/>
<proteinExistence type="predicted"/>
<keyword evidence="5" id="KW-1185">Reference proteome</keyword>
<organism evidence="4 5">
    <name type="scientific">Micropruina glycogenica</name>
    <dbReference type="NCBI Taxonomy" id="75385"/>
    <lineage>
        <taxon>Bacteria</taxon>
        <taxon>Bacillati</taxon>
        <taxon>Actinomycetota</taxon>
        <taxon>Actinomycetes</taxon>
        <taxon>Propionibacteriales</taxon>
        <taxon>Nocardioidaceae</taxon>
        <taxon>Micropruina</taxon>
    </lineage>
</organism>
<keyword evidence="1" id="KW-0238">DNA-binding</keyword>